<accession>A0ABS6HF22</accession>
<comment type="caution">
    <text evidence="1">The sequence shown here is derived from an EMBL/GenBank/DDBJ whole genome shotgun (WGS) entry which is preliminary data.</text>
</comment>
<reference evidence="1 2" key="1">
    <citation type="submission" date="2021-01" db="EMBL/GenBank/DDBJ databases">
        <title>Roseomonas sp. nov, a bacterium isolated from an oil production mixture in Yumen Oilfield.</title>
        <authorList>
            <person name="Wu D."/>
        </authorList>
    </citation>
    <scope>NUCLEOTIDE SEQUENCE [LARGE SCALE GENOMIC DNA]</scope>
    <source>
        <strain evidence="1 2">ROY-5-3</strain>
    </source>
</reference>
<organism evidence="1 2">
    <name type="scientific">Falsiroseomonas oleicola</name>
    <dbReference type="NCBI Taxonomy" id="2801474"/>
    <lineage>
        <taxon>Bacteria</taxon>
        <taxon>Pseudomonadati</taxon>
        <taxon>Pseudomonadota</taxon>
        <taxon>Alphaproteobacteria</taxon>
        <taxon>Acetobacterales</taxon>
        <taxon>Roseomonadaceae</taxon>
        <taxon>Falsiroseomonas</taxon>
    </lineage>
</organism>
<protein>
    <submittedName>
        <fullName evidence="1">Uncharacterized protein</fullName>
    </submittedName>
</protein>
<keyword evidence="2" id="KW-1185">Reference proteome</keyword>
<proteinExistence type="predicted"/>
<evidence type="ECO:0000313" key="2">
    <source>
        <dbReference type="Proteomes" id="UP000689967"/>
    </source>
</evidence>
<gene>
    <name evidence="1" type="ORF">JJQ90_20350</name>
</gene>
<sequence length="338" mass="36575">MRRELEQLLLSRFPALYRDTGECGQERPPIFGADLGDGWFAILQALSEVLAERVEQAQLENVRVLRIERLEGGMQAHVSGEDAFVRGAAAAASHMSFAVSMQSGKPGRLMTNDGGELRALASGELEGWKPVPKAAKRRHPAPVGADGTRALRLLEQRYEHLINDGIDLPSGWANLAEVVLAPFLVSTNEVELIAAWDSGSACQLIVSRKRKHLSPYQSGGIAFAVRMAALTDPQTGACGPVDAEGVPDWWRRIAGPGGPHPTPWGVYNGDGVWRPRKDIFSGPASCHPRPKPVIRAHHFESGAVQLTIHKGAANVMRGMARRHGKPGCAALLAELLRL</sequence>
<name>A0ABS6HF22_9PROT</name>
<dbReference type="Proteomes" id="UP000689967">
    <property type="component" value="Unassembled WGS sequence"/>
</dbReference>
<dbReference type="EMBL" id="JAERQM010000006">
    <property type="protein sequence ID" value="MBU8546086.1"/>
    <property type="molecule type" value="Genomic_DNA"/>
</dbReference>
<dbReference type="RefSeq" id="WP_216878091.1">
    <property type="nucleotide sequence ID" value="NZ_JAERQM010000006.1"/>
</dbReference>
<evidence type="ECO:0000313" key="1">
    <source>
        <dbReference type="EMBL" id="MBU8546086.1"/>
    </source>
</evidence>